<sequence length="50" mass="5810">MTSKSAEHSSQKHSMQDLIRFLLFIFFFGGGGSFYFHICKHDTDHDTQTQ</sequence>
<evidence type="ECO:0000313" key="2">
    <source>
        <dbReference type="EMBL" id="KOF99214.1"/>
    </source>
</evidence>
<proteinExistence type="predicted"/>
<gene>
    <name evidence="2" type="ORF">OCBIM_22018685mg</name>
</gene>
<dbReference type="AlphaFoldDB" id="A0A0L8ICT7"/>
<keyword evidence="1" id="KW-1133">Transmembrane helix</keyword>
<keyword evidence="1" id="KW-0472">Membrane</keyword>
<organism evidence="2">
    <name type="scientific">Octopus bimaculoides</name>
    <name type="common">California two-spotted octopus</name>
    <dbReference type="NCBI Taxonomy" id="37653"/>
    <lineage>
        <taxon>Eukaryota</taxon>
        <taxon>Metazoa</taxon>
        <taxon>Spiralia</taxon>
        <taxon>Lophotrochozoa</taxon>
        <taxon>Mollusca</taxon>
        <taxon>Cephalopoda</taxon>
        <taxon>Coleoidea</taxon>
        <taxon>Octopodiformes</taxon>
        <taxon>Octopoda</taxon>
        <taxon>Incirrata</taxon>
        <taxon>Octopodidae</taxon>
        <taxon>Octopus</taxon>
    </lineage>
</organism>
<protein>
    <submittedName>
        <fullName evidence="2">Uncharacterized protein</fullName>
    </submittedName>
</protein>
<dbReference type="EMBL" id="KQ415996">
    <property type="protein sequence ID" value="KOF99214.1"/>
    <property type="molecule type" value="Genomic_DNA"/>
</dbReference>
<evidence type="ECO:0000256" key="1">
    <source>
        <dbReference type="SAM" id="Phobius"/>
    </source>
</evidence>
<accession>A0A0L8ICT7</accession>
<reference evidence="2" key="1">
    <citation type="submission" date="2015-07" db="EMBL/GenBank/DDBJ databases">
        <title>MeaNS - Measles Nucleotide Surveillance Program.</title>
        <authorList>
            <person name="Tran T."/>
            <person name="Druce J."/>
        </authorList>
    </citation>
    <scope>NUCLEOTIDE SEQUENCE</scope>
    <source>
        <strain evidence="2">UCB-OBI-ISO-001</strain>
        <tissue evidence="2">Gonad</tissue>
    </source>
</reference>
<name>A0A0L8ICT7_OCTBM</name>
<keyword evidence="1" id="KW-0812">Transmembrane</keyword>
<feature type="transmembrane region" description="Helical" evidence="1">
    <location>
        <begin position="21"/>
        <end position="38"/>
    </location>
</feature>